<feature type="transmembrane region" description="Helical" evidence="5">
    <location>
        <begin position="318"/>
        <end position="336"/>
    </location>
</feature>
<keyword evidence="2 5" id="KW-0812">Transmembrane</keyword>
<dbReference type="RefSeq" id="WP_261498124.1">
    <property type="nucleotide sequence ID" value="NZ_JAODYH010000001.1"/>
</dbReference>
<evidence type="ECO:0000313" key="7">
    <source>
        <dbReference type="EMBL" id="MCT9809196.1"/>
    </source>
</evidence>
<keyword evidence="4 5" id="KW-0472">Membrane</keyword>
<evidence type="ECO:0000256" key="2">
    <source>
        <dbReference type="ARBA" id="ARBA00022692"/>
    </source>
</evidence>
<reference evidence="7 8" key="1">
    <citation type="submission" date="2022-09" db="EMBL/GenBank/DDBJ databases">
        <title>Draft genome of isolate Be4.</title>
        <authorList>
            <person name="Sanchez-Castro I."/>
            <person name="Martinez-Rodriguez P."/>
            <person name="Descostes M."/>
            <person name="Merroun M."/>
        </authorList>
    </citation>
    <scope>NUCLEOTIDE SEQUENCE [LARGE SCALE GENOMIC DNA]</scope>
    <source>
        <strain evidence="7 8">Be4</strain>
    </source>
</reference>
<feature type="domain" description="Major facilitator superfamily (MFS) profile" evidence="6">
    <location>
        <begin position="31"/>
        <end position="481"/>
    </location>
</feature>
<feature type="transmembrane region" description="Helical" evidence="5">
    <location>
        <begin position="285"/>
        <end position="306"/>
    </location>
</feature>
<feature type="transmembrane region" description="Helical" evidence="5">
    <location>
        <begin position="348"/>
        <end position="371"/>
    </location>
</feature>
<dbReference type="InterPro" id="IPR020846">
    <property type="entry name" value="MFS_dom"/>
</dbReference>
<comment type="subcellular location">
    <subcellularLocation>
        <location evidence="1">Membrane</location>
        <topology evidence="1">Multi-pass membrane protein</topology>
    </subcellularLocation>
</comment>
<feature type="transmembrane region" description="Helical" evidence="5">
    <location>
        <begin position="457"/>
        <end position="475"/>
    </location>
</feature>
<dbReference type="PANTHER" id="PTHR23501:SF154">
    <property type="entry name" value="MULTIDRUG-EFFLUX TRANSPORTER RV1634-RELATED"/>
    <property type="match status" value="1"/>
</dbReference>
<feature type="transmembrane region" description="Helical" evidence="5">
    <location>
        <begin position="184"/>
        <end position="207"/>
    </location>
</feature>
<dbReference type="InterPro" id="IPR011701">
    <property type="entry name" value="MFS"/>
</dbReference>
<evidence type="ECO:0000256" key="4">
    <source>
        <dbReference type="ARBA" id="ARBA00023136"/>
    </source>
</evidence>
<dbReference type="PANTHER" id="PTHR23501">
    <property type="entry name" value="MAJOR FACILITATOR SUPERFAMILY"/>
    <property type="match status" value="1"/>
</dbReference>
<evidence type="ECO:0000256" key="5">
    <source>
        <dbReference type="SAM" id="Phobius"/>
    </source>
</evidence>
<proteinExistence type="predicted"/>
<feature type="transmembrane region" description="Helical" evidence="5">
    <location>
        <begin position="423"/>
        <end position="445"/>
    </location>
</feature>
<feature type="transmembrane region" description="Helical" evidence="5">
    <location>
        <begin position="154"/>
        <end position="178"/>
    </location>
</feature>
<evidence type="ECO:0000256" key="3">
    <source>
        <dbReference type="ARBA" id="ARBA00022989"/>
    </source>
</evidence>
<dbReference type="Gene3D" id="1.20.1250.20">
    <property type="entry name" value="MFS general substrate transporter like domains"/>
    <property type="match status" value="1"/>
</dbReference>
<feature type="transmembrane region" description="Helical" evidence="5">
    <location>
        <begin position="244"/>
        <end position="264"/>
    </location>
</feature>
<dbReference type="Pfam" id="PF07690">
    <property type="entry name" value="MFS_1"/>
    <property type="match status" value="1"/>
</dbReference>
<dbReference type="InterPro" id="IPR036259">
    <property type="entry name" value="MFS_trans_sf"/>
</dbReference>
<protein>
    <submittedName>
        <fullName evidence="7">MFS transporter</fullName>
    </submittedName>
</protein>
<feature type="transmembrane region" description="Helical" evidence="5">
    <location>
        <begin position="219"/>
        <end position="238"/>
    </location>
</feature>
<dbReference type="PROSITE" id="PS50850">
    <property type="entry name" value="MFS"/>
    <property type="match status" value="1"/>
</dbReference>
<evidence type="ECO:0000259" key="6">
    <source>
        <dbReference type="PROSITE" id="PS50850"/>
    </source>
</evidence>
<feature type="transmembrane region" description="Helical" evidence="5">
    <location>
        <begin position="30"/>
        <end position="53"/>
    </location>
</feature>
<dbReference type="EMBL" id="JAODYH010000001">
    <property type="protein sequence ID" value="MCT9809196.1"/>
    <property type="molecule type" value="Genomic_DNA"/>
</dbReference>
<dbReference type="Gene3D" id="1.20.1720.10">
    <property type="entry name" value="Multidrug resistance protein D"/>
    <property type="match status" value="1"/>
</dbReference>
<feature type="transmembrane region" description="Helical" evidence="5">
    <location>
        <begin position="65"/>
        <end position="89"/>
    </location>
</feature>
<comment type="caution">
    <text evidence="7">The sequence shown here is derived from an EMBL/GenBank/DDBJ whole genome shotgun (WGS) entry which is preliminary data.</text>
</comment>
<gene>
    <name evidence="7" type="ORF">N0K08_00985</name>
</gene>
<dbReference type="Proteomes" id="UP001525968">
    <property type="component" value="Unassembled WGS sequence"/>
</dbReference>
<sequence length="481" mass="48138">MPEISTVPSVPSAPPATASWGSLFRGRNGLLALALTGGVALHAINVHIVTTVLPSVVQDIGGLDWYAWNTTLFVVASIVGAALSVRLLAVAGPRGACIAALAVFALGSAACASAPSMPWMLAGRSVQGLGGGVLAALSYALISVVFVPALWPRAVALVSGMWGIATLCGPAVGGLFAQAGHWRWAFWMLLPVALLQALLVAVQLRPAPDAKPAAGPQPLIPGLQILLLATSVLAVAAGSLSAQLLWQGAGVVAGLALGAAAVLVDRRAQVRLLPSGATAWGSPLGAVYASVALLLVGTTTEIYIPYFLQTLHGYTPLAAGYLTAAMAAGWSGGSLLSSGREGEGAARLLRAGPVLGTASLLVLALLVPSNLGLDPGLHMLLCGLALAGAGAGVGIGWPHLLIRVLTLAPQGEGGMASAAITTVQLYGMAIGAAIAGLVANAAGLIQPGGVVGAQSAAVWLFVSFALAPLLAALLARRITRR</sequence>
<dbReference type="SUPFAM" id="SSF103473">
    <property type="entry name" value="MFS general substrate transporter"/>
    <property type="match status" value="1"/>
</dbReference>
<keyword evidence="8" id="KW-1185">Reference proteome</keyword>
<feature type="transmembrane region" description="Helical" evidence="5">
    <location>
        <begin position="96"/>
        <end position="117"/>
    </location>
</feature>
<evidence type="ECO:0000313" key="8">
    <source>
        <dbReference type="Proteomes" id="UP001525968"/>
    </source>
</evidence>
<feature type="transmembrane region" description="Helical" evidence="5">
    <location>
        <begin position="129"/>
        <end position="147"/>
    </location>
</feature>
<name>A0ABT2PFP7_9BURK</name>
<evidence type="ECO:0000256" key="1">
    <source>
        <dbReference type="ARBA" id="ARBA00004141"/>
    </source>
</evidence>
<accession>A0ABT2PFP7</accession>
<organism evidence="7 8">
    <name type="scientific">Acidovorax bellezanensis</name>
    <dbReference type="NCBI Taxonomy" id="2976702"/>
    <lineage>
        <taxon>Bacteria</taxon>
        <taxon>Pseudomonadati</taxon>
        <taxon>Pseudomonadota</taxon>
        <taxon>Betaproteobacteria</taxon>
        <taxon>Burkholderiales</taxon>
        <taxon>Comamonadaceae</taxon>
        <taxon>Acidovorax</taxon>
    </lineage>
</organism>
<feature type="transmembrane region" description="Helical" evidence="5">
    <location>
        <begin position="377"/>
        <end position="402"/>
    </location>
</feature>
<keyword evidence="3 5" id="KW-1133">Transmembrane helix</keyword>